<comment type="caution">
    <text evidence="2">The sequence shown here is derived from an EMBL/GenBank/DDBJ whole genome shotgun (WGS) entry which is preliminary data.</text>
</comment>
<keyword evidence="3" id="KW-1185">Reference proteome</keyword>
<evidence type="ECO:0000313" key="2">
    <source>
        <dbReference type="EMBL" id="CCF82568.1"/>
    </source>
</evidence>
<protein>
    <submittedName>
        <fullName evidence="2">Uncharacterized protein</fullName>
    </submittedName>
</protein>
<dbReference type="AlphaFoldDB" id="I4ED06"/>
<accession>I4ED06</accession>
<evidence type="ECO:0000256" key="1">
    <source>
        <dbReference type="SAM" id="MobiDB-lite"/>
    </source>
</evidence>
<dbReference type="Proteomes" id="UP000004221">
    <property type="component" value="Unassembled WGS sequence"/>
</dbReference>
<reference evidence="2 3" key="1">
    <citation type="journal article" date="2012" name="ISME J.">
        <title>Nitrification expanded: discovery, physiology and genomics of a nitrite-oxidizing bacterium from the phylum Chloroflexi.</title>
        <authorList>
            <person name="Sorokin D.Y."/>
            <person name="Lucker S."/>
            <person name="Vejmelkova D."/>
            <person name="Kostrikina N.A."/>
            <person name="Kleerebezem R."/>
            <person name="Rijpstra W.I."/>
            <person name="Damste J.S."/>
            <person name="Le Paslier D."/>
            <person name="Muyzer G."/>
            <person name="Wagner M."/>
            <person name="van Loosdrecht M.C."/>
            <person name="Daims H."/>
        </authorList>
    </citation>
    <scope>NUCLEOTIDE SEQUENCE [LARGE SCALE GENOMIC DNA]</scope>
    <source>
        <strain evidence="3">none</strain>
    </source>
</reference>
<organism evidence="2 3">
    <name type="scientific">Nitrolancea hollandica Lb</name>
    <dbReference type="NCBI Taxonomy" id="1129897"/>
    <lineage>
        <taxon>Bacteria</taxon>
        <taxon>Pseudomonadati</taxon>
        <taxon>Thermomicrobiota</taxon>
        <taxon>Thermomicrobia</taxon>
        <taxon>Sphaerobacterales</taxon>
        <taxon>Sphaerobacterineae</taxon>
        <taxon>Sphaerobacteraceae</taxon>
        <taxon>Nitrolancea</taxon>
    </lineage>
</organism>
<gene>
    <name evidence="2" type="ORF">NITHO_1300003</name>
</gene>
<feature type="region of interest" description="Disordered" evidence="1">
    <location>
        <begin position="58"/>
        <end position="80"/>
    </location>
</feature>
<evidence type="ECO:0000313" key="3">
    <source>
        <dbReference type="Proteomes" id="UP000004221"/>
    </source>
</evidence>
<name>I4ED06_9BACT</name>
<proteinExistence type="predicted"/>
<sequence>MVNQLPNPLGSACSRSRDIAACAIENLQSDHSVEPTHTMPSSPNRRFARYLRAHRLPTGTRRSARIDGRPRLLGGGSGEPDVEDARCLNGPGDLLASCSIVKVPRRTGGGLAFKNPGTVVPTIKSVLVLLNQLNISCPDAMGMEQRSNKHATLNIPLEDELNRRVYRLRINRGQYLRAKPEEATQHSLALLSTFMILASALFL</sequence>
<dbReference type="EMBL" id="CAGS01000036">
    <property type="protein sequence ID" value="CCF82568.1"/>
    <property type="molecule type" value="Genomic_DNA"/>
</dbReference>